<dbReference type="EMBL" id="CM037015">
    <property type="protein sequence ID" value="KAH7681993.1"/>
    <property type="molecule type" value="Genomic_DNA"/>
</dbReference>
<evidence type="ECO:0000313" key="1">
    <source>
        <dbReference type="EMBL" id="KAH7681993.1"/>
    </source>
</evidence>
<sequence>MASSNPFDILGGDDNDDPSHLIAVHQKQAASKNSSVASAAAKLPSKPVPPAQAVREAKSNSGSARGGAGRGRGFRNDQRRDFGNGSVNGFGGEDGDAEKVFDRERRGGSGDGGPRHPFRGIRRGGHVNGEVGGDYERPVRRLYERRSGTGRGNEMKREGAGRGNWGTPTDDVIAQGTEGNANEGNFVSSAKQLEQDGEQSLDANKENKEGAANEVEQKGEENKEMTLEEFEKIREEKRKVLLAMKPEERKVDFDKDFESMKQLSIKKGDDIFIQLGTNKDAGKGKENSNREERIKKVETNNGFIIPTEPPRYSRSGGRGHGRGHGDHGSVRGGSDGAYAGTRAALAIEDSTQFPTLSVK</sequence>
<proteinExistence type="predicted"/>
<organism evidence="1 2">
    <name type="scientific">Dioscorea alata</name>
    <name type="common">Purple yam</name>
    <dbReference type="NCBI Taxonomy" id="55571"/>
    <lineage>
        <taxon>Eukaryota</taxon>
        <taxon>Viridiplantae</taxon>
        <taxon>Streptophyta</taxon>
        <taxon>Embryophyta</taxon>
        <taxon>Tracheophyta</taxon>
        <taxon>Spermatophyta</taxon>
        <taxon>Magnoliopsida</taxon>
        <taxon>Liliopsida</taxon>
        <taxon>Dioscoreales</taxon>
        <taxon>Dioscoreaceae</taxon>
        <taxon>Dioscorea</taxon>
    </lineage>
</organism>
<comment type="caution">
    <text evidence="1">The sequence shown here is derived from an EMBL/GenBank/DDBJ whole genome shotgun (WGS) entry which is preliminary data.</text>
</comment>
<dbReference type="Proteomes" id="UP000827976">
    <property type="component" value="Chromosome 5"/>
</dbReference>
<gene>
    <name evidence="1" type="ORF">IHE45_05G094000</name>
</gene>
<name>A0ACB7W301_DIOAL</name>
<accession>A0ACB7W301</accession>
<reference evidence="2" key="1">
    <citation type="journal article" date="2022" name="Nat. Commun.">
        <title>Chromosome evolution and the genetic basis of agronomically important traits in greater yam.</title>
        <authorList>
            <person name="Bredeson J.V."/>
            <person name="Lyons J.B."/>
            <person name="Oniyinde I.O."/>
            <person name="Okereke N.R."/>
            <person name="Kolade O."/>
            <person name="Nnabue I."/>
            <person name="Nwadili C.O."/>
            <person name="Hribova E."/>
            <person name="Parker M."/>
            <person name="Nwogha J."/>
            <person name="Shu S."/>
            <person name="Carlson J."/>
            <person name="Kariba R."/>
            <person name="Muthemba S."/>
            <person name="Knop K."/>
            <person name="Barton G.J."/>
            <person name="Sherwood A.V."/>
            <person name="Lopez-Montes A."/>
            <person name="Asiedu R."/>
            <person name="Jamnadass R."/>
            <person name="Muchugi A."/>
            <person name="Goodstein D."/>
            <person name="Egesi C.N."/>
            <person name="Featherston J."/>
            <person name="Asfaw A."/>
            <person name="Simpson G.G."/>
            <person name="Dolezel J."/>
            <person name="Hendre P.S."/>
            <person name="Van Deynze A."/>
            <person name="Kumar P.L."/>
            <person name="Obidiegwu J.E."/>
            <person name="Bhattacharjee R."/>
            <person name="Rokhsar D.S."/>
        </authorList>
    </citation>
    <scope>NUCLEOTIDE SEQUENCE [LARGE SCALE GENOMIC DNA]</scope>
    <source>
        <strain evidence="2">cv. TDa95/00328</strain>
    </source>
</reference>
<protein>
    <submittedName>
        <fullName evidence="1">RNA-binding protein</fullName>
    </submittedName>
</protein>
<evidence type="ECO:0000313" key="2">
    <source>
        <dbReference type="Proteomes" id="UP000827976"/>
    </source>
</evidence>
<keyword evidence="2" id="KW-1185">Reference proteome</keyword>